<proteinExistence type="predicted"/>
<evidence type="ECO:0000313" key="1">
    <source>
        <dbReference type="EMBL" id="EKF85492.1"/>
    </source>
</evidence>
<dbReference type="EMBL" id="AMPO01000007">
    <property type="protein sequence ID" value="EKF85492.1"/>
    <property type="molecule type" value="Genomic_DNA"/>
</dbReference>
<protein>
    <submittedName>
        <fullName evidence="1">Uncharacterized protein</fullName>
    </submittedName>
</protein>
<dbReference type="Proteomes" id="UP000007360">
    <property type="component" value="Unassembled WGS sequence"/>
</dbReference>
<evidence type="ECO:0000313" key="2">
    <source>
        <dbReference type="Proteomes" id="UP000007360"/>
    </source>
</evidence>
<dbReference type="AlphaFoldDB" id="K2R2Q4"/>
<sequence length="77" mass="9189">MNKCLNSLPKEVQEIFEGEIVEDRIIEGMPYIYTYNDQRKQVIAKKLQVKGYEFTWYYDVLNKTEATLIGWTNIHKV</sequence>
<comment type="caution">
    <text evidence="1">The sequence shown here is derived from an EMBL/GenBank/DDBJ whole genome shotgun (WGS) entry which is preliminary data.</text>
</comment>
<dbReference type="PATRIC" id="fig|1204725.3.peg.1742"/>
<gene>
    <name evidence="1" type="ORF">A994_08661</name>
</gene>
<keyword evidence="2" id="KW-1185">Reference proteome</keyword>
<dbReference type="RefSeq" id="WP_004031088.1">
    <property type="nucleotide sequence ID" value="NZ_AMPO01000007.1"/>
</dbReference>
<reference evidence="1 2" key="1">
    <citation type="journal article" date="2012" name="J. Bacteriol.">
        <title>Draft genome sequence of Methanobacterium formicicum DSM 3637, an archaebacterium isolated from the methane producer amoeba Pelomyxa palustris.</title>
        <authorList>
            <person name="Gutierrez G."/>
        </authorList>
    </citation>
    <scope>NUCLEOTIDE SEQUENCE [LARGE SCALE GENOMIC DNA]</scope>
    <source>
        <strain evidence="2">DSM 3637 / PP1</strain>
    </source>
</reference>
<organism evidence="1 2">
    <name type="scientific">Methanobacterium formicicum (strain DSM 3637 / PP1)</name>
    <dbReference type="NCBI Taxonomy" id="1204725"/>
    <lineage>
        <taxon>Archaea</taxon>
        <taxon>Methanobacteriati</taxon>
        <taxon>Methanobacteriota</taxon>
        <taxon>Methanomada group</taxon>
        <taxon>Methanobacteria</taxon>
        <taxon>Methanobacteriales</taxon>
        <taxon>Methanobacteriaceae</taxon>
        <taxon>Methanobacterium</taxon>
    </lineage>
</organism>
<accession>K2R2Q4</accession>
<name>K2R2Q4_METFP</name>